<sequence>MMTRQATRFTPEVLLSAPRRSTGVPNSTGELVLYTVSSYSFDKHAKSSQIRVLSIKDGSSHLISEDAAASDPIWIGKHEIAFIKTSENGCSMLYSQHVFDKSAPHMIHCFAGSIANPKAKSISHHEVAFCCSALTTPKGDMYWPAAETKTHTSAKIYTGLFVRHWDAWNSGNQNSLWYGVLSKKDGKWVLEQSGLTNLLVGTSLSCPVPPFGGAGDFDISASGIAFVSKDPELNPARNTKTDLYYVPLKSWLDKPPVPQIVHTGTLRGYSVAPSFSNDGKKLVFARMKHQQYESDKTRLLLIPDITDLSNVQEFYQTDDDEGGWDLRPDWAIWRKDDKVLYVAAEKHGRMVLWKLPSDPLEARELPEPIHEDGSVVEAHLLGDGDSLLITSKSRIESSSYGVLDPETKSVKVVSASSKNGKSFGLSKSQCSEIWYPGSTGYDNHALVMLPSSFDSSKKYPLAFLIHGGPQSAWTDDWSTRWNPAIFAEQGYVVVCPNPTGSTGYGQAHIDAIANNWGGAPYDDLVKCFEYIENQMDYVDTDRAVALGASYGGYMINWVQGHDLGRKFKALVCHDGVFSTQNQWSTEELFFPEHDFGGTLWDNRAGYAQWDPSLYTGEWATPQLVIHNELDYRLPISEGLAMFNVLQARGVASKFVMFPDENHWVLKPENSLVWHREVLDWINKYSGVADESKLEKETGKLTMSDPTALGPDMRCCETPDLNPMKAQTQTRRKRGDDE</sequence>
<dbReference type="FunFam" id="3.40.50.1820:FF:000028">
    <property type="entry name" value="S9 family peptidase"/>
    <property type="match status" value="1"/>
</dbReference>
<dbReference type="Proteomes" id="UP000287144">
    <property type="component" value="Unassembled WGS sequence"/>
</dbReference>
<dbReference type="InterPro" id="IPR011659">
    <property type="entry name" value="WD40"/>
</dbReference>
<dbReference type="PANTHER" id="PTHR42776:SF13">
    <property type="entry name" value="DIPEPTIDYL-PEPTIDASE 5"/>
    <property type="match status" value="1"/>
</dbReference>
<evidence type="ECO:0000256" key="6">
    <source>
        <dbReference type="ARBA" id="ARBA00032829"/>
    </source>
</evidence>
<dbReference type="GO" id="GO:0004252">
    <property type="term" value="F:serine-type endopeptidase activity"/>
    <property type="evidence" value="ECO:0007669"/>
    <property type="project" value="TreeGrafter"/>
</dbReference>
<evidence type="ECO:0000259" key="8">
    <source>
        <dbReference type="Pfam" id="PF00326"/>
    </source>
</evidence>
<feature type="domain" description="Peptidase S9 prolyl oligopeptidase catalytic" evidence="8">
    <location>
        <begin position="477"/>
        <end position="686"/>
    </location>
</feature>
<evidence type="ECO:0000256" key="4">
    <source>
        <dbReference type="ARBA" id="ARBA00022801"/>
    </source>
</evidence>
<dbReference type="STRING" id="1325735.A0A428UPZ5"/>
<gene>
    <name evidence="9" type="ORF">CEP52_000174</name>
</gene>
<accession>A0A428UPZ5</accession>
<name>A0A428UPZ5_9HYPO</name>
<dbReference type="InterPro" id="IPR029058">
    <property type="entry name" value="AB_hydrolase_fold"/>
</dbReference>
<keyword evidence="10" id="KW-1185">Reference proteome</keyword>
<dbReference type="Pfam" id="PF07676">
    <property type="entry name" value="PD40"/>
    <property type="match status" value="1"/>
</dbReference>
<organism evidence="9 10">
    <name type="scientific">Fusarium oligoseptatum</name>
    <dbReference type="NCBI Taxonomy" id="2604345"/>
    <lineage>
        <taxon>Eukaryota</taxon>
        <taxon>Fungi</taxon>
        <taxon>Dikarya</taxon>
        <taxon>Ascomycota</taxon>
        <taxon>Pezizomycotina</taxon>
        <taxon>Sordariomycetes</taxon>
        <taxon>Hypocreomycetidae</taxon>
        <taxon>Hypocreales</taxon>
        <taxon>Nectriaceae</taxon>
        <taxon>Fusarium</taxon>
        <taxon>Fusarium solani species complex</taxon>
    </lineage>
</organism>
<comment type="similarity">
    <text evidence="1">Belongs to the peptidase S9C family.</text>
</comment>
<comment type="caution">
    <text evidence="9">The sequence shown here is derived from an EMBL/GenBank/DDBJ whole genome shotgun (WGS) entry which is preliminary data.</text>
</comment>
<dbReference type="GO" id="GO:0006508">
    <property type="term" value="P:proteolysis"/>
    <property type="evidence" value="ECO:0007669"/>
    <property type="project" value="UniProtKB-KW"/>
</dbReference>
<dbReference type="SUPFAM" id="SSF53474">
    <property type="entry name" value="alpha/beta-Hydrolases"/>
    <property type="match status" value="1"/>
</dbReference>
<keyword evidence="3" id="KW-0732">Signal</keyword>
<dbReference type="AlphaFoldDB" id="A0A428UPZ5"/>
<protein>
    <recommendedName>
        <fullName evidence="6">Dipeptidyl-peptidase V</fullName>
    </recommendedName>
</protein>
<evidence type="ECO:0000256" key="7">
    <source>
        <dbReference type="SAM" id="MobiDB-lite"/>
    </source>
</evidence>
<dbReference type="InterPro" id="IPR011042">
    <property type="entry name" value="6-blade_b-propeller_TolB-like"/>
</dbReference>
<reference evidence="9 10" key="1">
    <citation type="submission" date="2017-06" db="EMBL/GenBank/DDBJ databases">
        <title>Comparative genomic analysis of Ambrosia Fusariam Clade fungi.</title>
        <authorList>
            <person name="Stajich J.E."/>
            <person name="Carrillo J."/>
            <person name="Kijimoto T."/>
            <person name="Eskalen A."/>
            <person name="O'Donnell K."/>
            <person name="Kasson M."/>
        </authorList>
    </citation>
    <scope>NUCLEOTIDE SEQUENCE [LARGE SCALE GENOMIC DNA]</scope>
    <source>
        <strain evidence="9 10">NRRL62579</strain>
    </source>
</reference>
<dbReference type="Gene3D" id="2.120.10.30">
    <property type="entry name" value="TolB, C-terminal domain"/>
    <property type="match status" value="1"/>
</dbReference>
<proteinExistence type="inferred from homology"/>
<evidence type="ECO:0000256" key="3">
    <source>
        <dbReference type="ARBA" id="ARBA00022729"/>
    </source>
</evidence>
<dbReference type="Pfam" id="PF00326">
    <property type="entry name" value="Peptidase_S9"/>
    <property type="match status" value="1"/>
</dbReference>
<evidence type="ECO:0000256" key="5">
    <source>
        <dbReference type="ARBA" id="ARBA00022825"/>
    </source>
</evidence>
<feature type="region of interest" description="Disordered" evidence="7">
    <location>
        <begin position="696"/>
        <end position="737"/>
    </location>
</feature>
<evidence type="ECO:0000313" key="10">
    <source>
        <dbReference type="Proteomes" id="UP000287144"/>
    </source>
</evidence>
<dbReference type="InterPro" id="IPR001375">
    <property type="entry name" value="Peptidase_S9_cat"/>
</dbReference>
<evidence type="ECO:0000256" key="1">
    <source>
        <dbReference type="ARBA" id="ARBA00010040"/>
    </source>
</evidence>
<dbReference type="EMBL" id="NKCK01000001">
    <property type="protein sequence ID" value="RSM16262.1"/>
    <property type="molecule type" value="Genomic_DNA"/>
</dbReference>
<keyword evidence="5" id="KW-0720">Serine protease</keyword>
<dbReference type="Gene3D" id="3.40.50.1820">
    <property type="entry name" value="alpha/beta hydrolase"/>
    <property type="match status" value="1"/>
</dbReference>
<keyword evidence="4" id="KW-0378">Hydrolase</keyword>
<evidence type="ECO:0000256" key="2">
    <source>
        <dbReference type="ARBA" id="ARBA00022670"/>
    </source>
</evidence>
<evidence type="ECO:0000313" key="9">
    <source>
        <dbReference type="EMBL" id="RSM16262.1"/>
    </source>
</evidence>
<dbReference type="PANTHER" id="PTHR42776">
    <property type="entry name" value="SERINE PEPTIDASE S9 FAMILY MEMBER"/>
    <property type="match status" value="1"/>
</dbReference>
<keyword evidence="2" id="KW-0645">Protease</keyword>
<dbReference type="SUPFAM" id="SSF82171">
    <property type="entry name" value="DPP6 N-terminal domain-like"/>
    <property type="match status" value="1"/>
</dbReference>